<dbReference type="Proteomes" id="UP001500622">
    <property type="component" value="Unassembled WGS sequence"/>
</dbReference>
<proteinExistence type="predicted"/>
<keyword evidence="2" id="KW-1185">Reference proteome</keyword>
<name>A0ABP8LBV9_9MICO</name>
<sequence length="89" mass="10004">MFEYDPGMAIDQVPLREQAYSLGPAQYGQPVHQPDEALAVSAWIQTRTGHHLVEGVAVAWTPKAARIRYTDDHGREGYAWVWASAVVRR</sequence>
<evidence type="ECO:0000313" key="1">
    <source>
        <dbReference type="EMBL" id="GAA4426437.1"/>
    </source>
</evidence>
<protein>
    <submittedName>
        <fullName evidence="1">Uncharacterized protein</fullName>
    </submittedName>
</protein>
<comment type="caution">
    <text evidence="1">The sequence shown here is derived from an EMBL/GenBank/DDBJ whole genome shotgun (WGS) entry which is preliminary data.</text>
</comment>
<reference evidence="2" key="1">
    <citation type="journal article" date="2019" name="Int. J. Syst. Evol. Microbiol.">
        <title>The Global Catalogue of Microorganisms (GCM) 10K type strain sequencing project: providing services to taxonomists for standard genome sequencing and annotation.</title>
        <authorList>
            <consortium name="The Broad Institute Genomics Platform"/>
            <consortium name="The Broad Institute Genome Sequencing Center for Infectious Disease"/>
            <person name="Wu L."/>
            <person name="Ma J."/>
        </authorList>
    </citation>
    <scope>NUCLEOTIDE SEQUENCE [LARGE SCALE GENOMIC DNA]</scope>
    <source>
        <strain evidence="2">JCM 17810</strain>
    </source>
</reference>
<dbReference type="EMBL" id="BAABGN010000011">
    <property type="protein sequence ID" value="GAA4426437.1"/>
    <property type="molecule type" value="Genomic_DNA"/>
</dbReference>
<evidence type="ECO:0000313" key="2">
    <source>
        <dbReference type="Proteomes" id="UP001500622"/>
    </source>
</evidence>
<gene>
    <name evidence="1" type="ORF">GCM10023169_25170</name>
</gene>
<accession>A0ABP8LBV9</accession>
<organism evidence="1 2">
    <name type="scientific">Georgenia halophila</name>
    <dbReference type="NCBI Taxonomy" id="620889"/>
    <lineage>
        <taxon>Bacteria</taxon>
        <taxon>Bacillati</taxon>
        <taxon>Actinomycetota</taxon>
        <taxon>Actinomycetes</taxon>
        <taxon>Micrococcales</taxon>
        <taxon>Bogoriellaceae</taxon>
        <taxon>Georgenia</taxon>
    </lineage>
</organism>